<dbReference type="EMBL" id="CP001329">
    <property type="protein sequence ID" value="ACO65483.1"/>
    <property type="molecule type" value="Genomic_DNA"/>
</dbReference>
<evidence type="ECO:0000313" key="2">
    <source>
        <dbReference type="Proteomes" id="UP000002009"/>
    </source>
</evidence>
<gene>
    <name evidence="1" type="ORF">MICPUN_108868</name>
</gene>
<dbReference type="AlphaFoldDB" id="C1EBV8"/>
<dbReference type="InParanoid" id="C1EBV8"/>
<dbReference type="RefSeq" id="XP_002504225.1">
    <property type="nucleotide sequence ID" value="XM_002504179.1"/>
</dbReference>
<dbReference type="KEGG" id="mis:MICPUN_108868"/>
<protein>
    <submittedName>
        <fullName evidence="1">Uncharacterized protein</fullName>
    </submittedName>
</protein>
<name>C1EBV8_MICCC</name>
<sequence length="204" mass="23402">MRLVRLYGCTSHMKGAWDGANTYVKHSLRKYLLTDEAKNDPEKGIRTAEEACQWCRESLNTVMGKRSSKKSRRSATKLDERRFLFVGLKDIDRSGNLAKLEWETKDRVQALHELHLEPGEVDLKGRDLVCRCPPCQQTMEGPCMYQNWVGAPRHISIQLKKVTGDQMEALRDHCKCRRGRRDRCLICTHVHEVHSKLQSGSGPA</sequence>
<dbReference type="GeneID" id="8246090"/>
<reference evidence="1 2" key="1">
    <citation type="journal article" date="2009" name="Science">
        <title>Green evolution and dynamic adaptations revealed by genomes of the marine picoeukaryotes Micromonas.</title>
        <authorList>
            <person name="Worden A.Z."/>
            <person name="Lee J.H."/>
            <person name="Mock T."/>
            <person name="Rouze P."/>
            <person name="Simmons M.P."/>
            <person name="Aerts A.L."/>
            <person name="Allen A.E."/>
            <person name="Cuvelier M.L."/>
            <person name="Derelle E."/>
            <person name="Everett M.V."/>
            <person name="Foulon E."/>
            <person name="Grimwood J."/>
            <person name="Gundlach H."/>
            <person name="Henrissat B."/>
            <person name="Napoli C."/>
            <person name="McDonald S.M."/>
            <person name="Parker M.S."/>
            <person name="Rombauts S."/>
            <person name="Salamov A."/>
            <person name="Von Dassow P."/>
            <person name="Badger J.H."/>
            <person name="Coutinho P.M."/>
            <person name="Demir E."/>
            <person name="Dubchak I."/>
            <person name="Gentemann C."/>
            <person name="Eikrem W."/>
            <person name="Gready J.E."/>
            <person name="John U."/>
            <person name="Lanier W."/>
            <person name="Lindquist E.A."/>
            <person name="Lucas S."/>
            <person name="Mayer K.F."/>
            <person name="Moreau H."/>
            <person name="Not F."/>
            <person name="Otillar R."/>
            <person name="Panaud O."/>
            <person name="Pangilinan J."/>
            <person name="Paulsen I."/>
            <person name="Piegu B."/>
            <person name="Poliakov A."/>
            <person name="Robbens S."/>
            <person name="Schmutz J."/>
            <person name="Toulza E."/>
            <person name="Wyss T."/>
            <person name="Zelensky A."/>
            <person name="Zhou K."/>
            <person name="Armbrust E.V."/>
            <person name="Bhattacharya D."/>
            <person name="Goodenough U.W."/>
            <person name="Van de Peer Y."/>
            <person name="Grigoriev I.V."/>
        </authorList>
    </citation>
    <scope>NUCLEOTIDE SEQUENCE [LARGE SCALE GENOMIC DNA]</scope>
    <source>
        <strain evidence="2">RCC299 / NOUM17</strain>
    </source>
</reference>
<proteinExistence type="predicted"/>
<evidence type="ECO:0000313" key="1">
    <source>
        <dbReference type="EMBL" id="ACO65483.1"/>
    </source>
</evidence>
<dbReference type="Proteomes" id="UP000002009">
    <property type="component" value="Chromosome 9"/>
</dbReference>
<accession>C1EBV8</accession>
<keyword evidence="2" id="KW-1185">Reference proteome</keyword>
<organism evidence="1 2">
    <name type="scientific">Micromonas commoda (strain RCC299 / NOUM17 / CCMP2709)</name>
    <name type="common">Picoplanktonic green alga</name>
    <dbReference type="NCBI Taxonomy" id="296587"/>
    <lineage>
        <taxon>Eukaryota</taxon>
        <taxon>Viridiplantae</taxon>
        <taxon>Chlorophyta</taxon>
        <taxon>Mamiellophyceae</taxon>
        <taxon>Mamiellales</taxon>
        <taxon>Mamiellaceae</taxon>
        <taxon>Micromonas</taxon>
    </lineage>
</organism>